<keyword evidence="4" id="KW-0406">Ion transport</keyword>
<comment type="caution">
    <text evidence="14">The sequence shown here is derived from an EMBL/GenBank/DDBJ whole genome shotgun (WGS) entry which is preliminary data.</text>
</comment>
<dbReference type="InterPro" id="IPR037066">
    <property type="entry name" value="Plug_dom_sf"/>
</dbReference>
<dbReference type="SUPFAM" id="SSF56935">
    <property type="entry name" value="Porins"/>
    <property type="match status" value="1"/>
</dbReference>
<dbReference type="InterPro" id="IPR012910">
    <property type="entry name" value="Plug_dom"/>
</dbReference>
<keyword evidence="15" id="KW-1185">Reference proteome</keyword>
<evidence type="ECO:0000256" key="9">
    <source>
        <dbReference type="ARBA" id="ARBA00023237"/>
    </source>
</evidence>
<evidence type="ECO:0000256" key="1">
    <source>
        <dbReference type="ARBA" id="ARBA00004571"/>
    </source>
</evidence>
<keyword evidence="4" id="KW-0410">Iron transport</keyword>
<dbReference type="Gene3D" id="2.40.170.20">
    <property type="entry name" value="TonB-dependent receptor, beta-barrel domain"/>
    <property type="match status" value="1"/>
</dbReference>
<reference evidence="14 15" key="1">
    <citation type="submission" date="2020-08" db="EMBL/GenBank/DDBJ databases">
        <title>The genome sequence of type strain Novosphingobium flavum NBRC 111647.</title>
        <authorList>
            <person name="Liu Y."/>
        </authorList>
    </citation>
    <scope>NUCLEOTIDE SEQUENCE [LARGE SCALE GENOMIC DNA]</scope>
    <source>
        <strain evidence="14 15">NBRC 111647</strain>
    </source>
</reference>
<keyword evidence="5 10" id="KW-0812">Transmembrane</keyword>
<keyword evidence="6" id="KW-0408">Iron</keyword>
<dbReference type="Proteomes" id="UP000566813">
    <property type="component" value="Unassembled WGS sequence"/>
</dbReference>
<organism evidence="14 15">
    <name type="scientific">Novosphingobium flavum</name>
    <dbReference type="NCBI Taxonomy" id="1778672"/>
    <lineage>
        <taxon>Bacteria</taxon>
        <taxon>Pseudomonadati</taxon>
        <taxon>Pseudomonadota</taxon>
        <taxon>Alphaproteobacteria</taxon>
        <taxon>Sphingomonadales</taxon>
        <taxon>Sphingomonadaceae</taxon>
        <taxon>Novosphingobium</taxon>
    </lineage>
</organism>
<evidence type="ECO:0000256" key="3">
    <source>
        <dbReference type="ARBA" id="ARBA00022452"/>
    </source>
</evidence>
<keyword evidence="3 10" id="KW-1134">Transmembrane beta strand</keyword>
<comment type="subcellular location">
    <subcellularLocation>
        <location evidence="1 10">Cell outer membrane</location>
        <topology evidence="1 10">Multi-pass membrane protein</topology>
    </subcellularLocation>
</comment>
<dbReference type="Pfam" id="PF00593">
    <property type="entry name" value="TonB_dep_Rec_b-barrel"/>
    <property type="match status" value="1"/>
</dbReference>
<dbReference type="AlphaFoldDB" id="A0A7X1FTE5"/>
<dbReference type="InterPro" id="IPR036942">
    <property type="entry name" value="Beta-barrel_TonB_sf"/>
</dbReference>
<evidence type="ECO:0000256" key="8">
    <source>
        <dbReference type="ARBA" id="ARBA00023136"/>
    </source>
</evidence>
<dbReference type="GO" id="GO:0006826">
    <property type="term" value="P:iron ion transport"/>
    <property type="evidence" value="ECO:0007669"/>
    <property type="project" value="UniProtKB-KW"/>
</dbReference>
<dbReference type="GO" id="GO:0009279">
    <property type="term" value="C:cell outer membrane"/>
    <property type="evidence" value="ECO:0007669"/>
    <property type="project" value="UniProtKB-SubCell"/>
</dbReference>
<evidence type="ECO:0000256" key="2">
    <source>
        <dbReference type="ARBA" id="ARBA00022448"/>
    </source>
</evidence>
<evidence type="ECO:0000256" key="10">
    <source>
        <dbReference type="PROSITE-ProRule" id="PRU01360"/>
    </source>
</evidence>
<dbReference type="InterPro" id="IPR039426">
    <property type="entry name" value="TonB-dep_rcpt-like"/>
</dbReference>
<dbReference type="PROSITE" id="PS52016">
    <property type="entry name" value="TONB_DEPENDENT_REC_3"/>
    <property type="match status" value="1"/>
</dbReference>
<protein>
    <submittedName>
        <fullName evidence="14">TonB-dependent receptor</fullName>
    </submittedName>
</protein>
<accession>A0A7X1FTE5</accession>
<keyword evidence="2 10" id="KW-0813">Transport</keyword>
<evidence type="ECO:0000259" key="13">
    <source>
        <dbReference type="SMART" id="SM00965"/>
    </source>
</evidence>
<sequence length="1051" mass="111049">MLGQSEELHQFDIPAQPAVTGIPLFARQAKINILAPQALAANRRVNAVRSRLNVKAALRQLLAGTHLVPVWTANGAVMLREDVAAQASPVAKPAQPIPVVLAPAAAPALRASQTYVATADESAAQAAPAPAADIVVTGSRVIRNGNDSPSPTTIASSKDLLAVQPGQLNEALQILPAFSGVRGSTSNAASTSSSNGGNSSANQLNLRNMGTLRTLPLIDGLRIPPSGFNGSVDVDIVPQMLVQRVDVVTGGVSAVYGSDAVAGVVNYVMDKKLAGLKVQASEGVSSRGDGWKTDLGAAFGTRFADGRGHFEASYEFRNESGILYRSDRDWLRQPGVTGGGTTANPFVLIQDTRQANYTFGGLITSGALAGQAFKTDGVLSPFVHGQATGNSALEIGGDGAYYDGSLLTPLRSHQVFGRLDFDVSDGVKFYAQAAGDIKTNHNYANYDALTNVTLSSTNAFLAPQYQQALAAAKQTTFKLSELLSNAPREDAISNSDQWMFATGLSGRVGGYDWGVDFEYGKTTLHDILPHNINYQKLAASLDAVTSGSQIVCKITLTNPGLADDCVPLNLFGPTAGSAAAYNYFQVSTDWRGQTTMPSVSAHVSGAPFALPAGPVTMALSGEWRKTSFSAVTTSDQNTPYSCTGIAFNCTTAPRLYDQTFQAFPKASNAVWEAAYEVEVPLLGSARGRGLSVNGAARYTSYQYSGNYVTWKGGVDWRITDTLRLRGTASRDIRAPNLFDLFQPANSPLVKATDLLTGIATTVTTNGGGNPNLTAEKARTYTAGLVWKPSSSLSLAVDYYHITITGALSSVSGRDASSQNDCYASAGTSPYCALQNRANGSVADAIAAYNANPASVIGNPAYVVTSWSGYNLNIARQETYGVDLEVNYSTRLFQRPLGLRLLAAYQPHMYIAQPGLGTVDYGGVAFGPNGFAAGPRTSVTALARYQLTDSLTLDLMERWRDAMKLAASPTEIFVPGGNRIGTFATTSLNLTYERATPWGKAAVFLNVQNLFDRDPPLGASDANGTTAGLRDGFAVNDSPMGRYFTLGARIGW</sequence>
<evidence type="ECO:0000256" key="4">
    <source>
        <dbReference type="ARBA" id="ARBA00022496"/>
    </source>
</evidence>
<proteinExistence type="inferred from homology"/>
<evidence type="ECO:0000256" key="6">
    <source>
        <dbReference type="ARBA" id="ARBA00023004"/>
    </source>
</evidence>
<comment type="similarity">
    <text evidence="10 11">Belongs to the TonB-dependent receptor family.</text>
</comment>
<keyword evidence="7 11" id="KW-0798">TonB box</keyword>
<evidence type="ECO:0000256" key="7">
    <source>
        <dbReference type="ARBA" id="ARBA00023077"/>
    </source>
</evidence>
<dbReference type="Gene3D" id="3.55.50.30">
    <property type="match status" value="1"/>
</dbReference>
<keyword evidence="14" id="KW-0675">Receptor</keyword>
<dbReference type="InterPro" id="IPR011662">
    <property type="entry name" value="Secretin/TonB_short_N"/>
</dbReference>
<dbReference type="SMART" id="SM00965">
    <property type="entry name" value="STN"/>
    <property type="match status" value="1"/>
</dbReference>
<keyword evidence="8 10" id="KW-0472">Membrane</keyword>
<evidence type="ECO:0000313" key="15">
    <source>
        <dbReference type="Proteomes" id="UP000566813"/>
    </source>
</evidence>
<dbReference type="Gene3D" id="2.170.130.10">
    <property type="entry name" value="TonB-dependent receptor, plug domain"/>
    <property type="match status" value="1"/>
</dbReference>
<evidence type="ECO:0000256" key="12">
    <source>
        <dbReference type="SAM" id="MobiDB-lite"/>
    </source>
</evidence>
<name>A0A7X1FTE5_9SPHN</name>
<dbReference type="PANTHER" id="PTHR47234:SF3">
    <property type="entry name" value="SECRETIN_TONB SHORT N-TERMINAL DOMAIN-CONTAINING PROTEIN"/>
    <property type="match status" value="1"/>
</dbReference>
<feature type="domain" description="Secretin/TonB short N-terminal" evidence="13">
    <location>
        <begin position="31"/>
        <end position="82"/>
    </location>
</feature>
<gene>
    <name evidence="14" type="ORF">H7F51_14120</name>
</gene>
<keyword evidence="9 10" id="KW-0998">Cell outer membrane</keyword>
<dbReference type="Pfam" id="PF07715">
    <property type="entry name" value="Plug"/>
    <property type="match status" value="1"/>
</dbReference>
<evidence type="ECO:0000256" key="11">
    <source>
        <dbReference type="RuleBase" id="RU003357"/>
    </source>
</evidence>
<dbReference type="EMBL" id="JACLAW010000011">
    <property type="protein sequence ID" value="MBC2666655.1"/>
    <property type="molecule type" value="Genomic_DNA"/>
</dbReference>
<evidence type="ECO:0000313" key="14">
    <source>
        <dbReference type="EMBL" id="MBC2666655.1"/>
    </source>
</evidence>
<dbReference type="PANTHER" id="PTHR47234">
    <property type="match status" value="1"/>
</dbReference>
<feature type="region of interest" description="Disordered" evidence="12">
    <location>
        <begin position="185"/>
        <end position="204"/>
    </location>
</feature>
<feature type="compositionally biased region" description="Low complexity" evidence="12">
    <location>
        <begin position="185"/>
        <end position="202"/>
    </location>
</feature>
<dbReference type="RefSeq" id="WP_185664959.1">
    <property type="nucleotide sequence ID" value="NZ_JACLAW010000011.1"/>
</dbReference>
<dbReference type="InterPro" id="IPR000531">
    <property type="entry name" value="Beta-barrel_TonB"/>
</dbReference>
<evidence type="ECO:0000256" key="5">
    <source>
        <dbReference type="ARBA" id="ARBA00022692"/>
    </source>
</evidence>